<keyword evidence="2" id="KW-0539">Nucleus</keyword>
<comment type="subcellular location">
    <subcellularLocation>
        <location evidence="1">Nucleus</location>
    </subcellularLocation>
</comment>
<dbReference type="EMBL" id="CAEY01000818">
    <property type="status" value="NOT_ANNOTATED_CDS"/>
    <property type="molecule type" value="Genomic_DNA"/>
</dbReference>
<evidence type="ECO:0000259" key="3">
    <source>
        <dbReference type="SMART" id="SM00300"/>
    </source>
</evidence>
<keyword evidence="5" id="KW-1185">Reference proteome</keyword>
<dbReference type="InterPro" id="IPR008251">
    <property type="entry name" value="Chromo_shadow_dom"/>
</dbReference>
<organism evidence="4 5">
    <name type="scientific">Tetranychus urticae</name>
    <name type="common">Two-spotted spider mite</name>
    <dbReference type="NCBI Taxonomy" id="32264"/>
    <lineage>
        <taxon>Eukaryota</taxon>
        <taxon>Metazoa</taxon>
        <taxon>Ecdysozoa</taxon>
        <taxon>Arthropoda</taxon>
        <taxon>Chelicerata</taxon>
        <taxon>Arachnida</taxon>
        <taxon>Acari</taxon>
        <taxon>Acariformes</taxon>
        <taxon>Trombidiformes</taxon>
        <taxon>Prostigmata</taxon>
        <taxon>Eleutherengona</taxon>
        <taxon>Raphignathae</taxon>
        <taxon>Tetranychoidea</taxon>
        <taxon>Tetranychidae</taxon>
        <taxon>Tetranychus</taxon>
    </lineage>
</organism>
<dbReference type="GO" id="GO:0005634">
    <property type="term" value="C:nucleus"/>
    <property type="evidence" value="ECO:0007669"/>
    <property type="project" value="UniProtKB-SubCell"/>
</dbReference>
<evidence type="ECO:0000256" key="2">
    <source>
        <dbReference type="ARBA" id="ARBA00023242"/>
    </source>
</evidence>
<dbReference type="SUPFAM" id="SSF54160">
    <property type="entry name" value="Chromo domain-like"/>
    <property type="match status" value="1"/>
</dbReference>
<dbReference type="Gene3D" id="2.40.50.40">
    <property type="match status" value="1"/>
</dbReference>
<dbReference type="CDD" id="cd00034">
    <property type="entry name" value="CSD"/>
    <property type="match status" value="1"/>
</dbReference>
<protein>
    <recommendedName>
        <fullName evidence="3">Chromo shadow domain-containing protein</fullName>
    </recommendedName>
</protein>
<reference evidence="4" key="2">
    <citation type="submission" date="2015-06" db="UniProtKB">
        <authorList>
            <consortium name="EnsemblMetazoa"/>
        </authorList>
    </citation>
    <scope>IDENTIFICATION</scope>
</reference>
<dbReference type="InterPro" id="IPR016197">
    <property type="entry name" value="Chromo-like_dom_sf"/>
</dbReference>
<dbReference type="Proteomes" id="UP000015104">
    <property type="component" value="Unassembled WGS sequence"/>
</dbReference>
<accession>T1JWZ4</accession>
<evidence type="ECO:0000313" key="4">
    <source>
        <dbReference type="EnsemblMetazoa" id="tetur02g10070.1"/>
    </source>
</evidence>
<feature type="domain" description="Chromo shadow" evidence="3">
    <location>
        <begin position="15"/>
        <end position="76"/>
    </location>
</feature>
<dbReference type="HOGENOM" id="CLU_1962369_0_0_1"/>
<dbReference type="EnsemblMetazoa" id="tetur02g10070.1">
    <property type="protein sequence ID" value="tetur02g10070.1"/>
    <property type="gene ID" value="tetur02g10070"/>
</dbReference>
<dbReference type="AlphaFoldDB" id="T1JWZ4"/>
<proteinExistence type="predicted"/>
<name>T1JWZ4_TETUR</name>
<dbReference type="Pfam" id="PF01393">
    <property type="entry name" value="Chromo_shadow"/>
    <property type="match status" value="1"/>
</dbReference>
<dbReference type="GO" id="GO:0005694">
    <property type="term" value="C:chromosome"/>
    <property type="evidence" value="ECO:0007669"/>
    <property type="project" value="UniProtKB-ARBA"/>
</dbReference>
<reference evidence="5" key="1">
    <citation type="submission" date="2011-08" db="EMBL/GenBank/DDBJ databases">
        <authorList>
            <person name="Rombauts S."/>
        </authorList>
    </citation>
    <scope>NUCLEOTIDE SEQUENCE</scope>
    <source>
        <strain evidence="5">London</strain>
    </source>
</reference>
<evidence type="ECO:0000256" key="1">
    <source>
        <dbReference type="ARBA" id="ARBA00004123"/>
    </source>
</evidence>
<sequence>MMSAEFVVPFPDHISHPIGDFDIDEILSIATINGRLIHYVKLRGGQKTMIPSSLTNVLCPHLVIEFYQSKLFFVNIFNNKQKPAKKMKRQQARKSTTVKFIKCPSPPPKTVRIVEHANLSEESSSSDD</sequence>
<dbReference type="SMART" id="SM00300">
    <property type="entry name" value="ChSh"/>
    <property type="match status" value="1"/>
</dbReference>
<evidence type="ECO:0000313" key="5">
    <source>
        <dbReference type="Proteomes" id="UP000015104"/>
    </source>
</evidence>